<proteinExistence type="predicted"/>
<reference evidence="1 2" key="1">
    <citation type="submission" date="2016-03" db="EMBL/GenBank/DDBJ databases">
        <authorList>
            <consortium name="Pathogen Informatics"/>
        </authorList>
    </citation>
    <scope>NUCLEOTIDE SEQUENCE [LARGE SCALE GENOMIC DNA]</scope>
    <source>
        <strain evidence="2">e264</strain>
    </source>
</reference>
<gene>
    <name evidence="1" type="ORF">SAMEA2273136_04518</name>
</gene>
<dbReference type="AlphaFoldDB" id="A0ABD7KNP4"/>
<organism evidence="1 2">
    <name type="scientific">Enterobacter roggenkampii</name>
    <dbReference type="NCBI Taxonomy" id="1812935"/>
    <lineage>
        <taxon>Bacteria</taxon>
        <taxon>Pseudomonadati</taxon>
        <taxon>Pseudomonadota</taxon>
        <taxon>Gammaproteobacteria</taxon>
        <taxon>Enterobacterales</taxon>
        <taxon>Enterobacteriaceae</taxon>
        <taxon>Enterobacter</taxon>
        <taxon>Enterobacter cloacae complex</taxon>
    </lineage>
</organism>
<accession>A0ABD7KNP4</accession>
<evidence type="ECO:0000313" key="1">
    <source>
        <dbReference type="EMBL" id="SAD28576.1"/>
    </source>
</evidence>
<name>A0ABD7KNP4_9ENTR</name>
<evidence type="ECO:0000313" key="2">
    <source>
        <dbReference type="Proteomes" id="UP000077278"/>
    </source>
</evidence>
<comment type="caution">
    <text evidence="1">The sequence shown here is derived from an EMBL/GenBank/DDBJ whole genome shotgun (WGS) entry which is preliminary data.</text>
</comment>
<dbReference type="EMBL" id="FKDD01000030">
    <property type="protein sequence ID" value="SAD28576.1"/>
    <property type="molecule type" value="Genomic_DNA"/>
</dbReference>
<protein>
    <submittedName>
        <fullName evidence="1">Uncharacterized protein</fullName>
    </submittedName>
</protein>
<sequence>MGFPQSGKKDTTIEQCAYHRPYPCTQSLQFYKTHEHQHLLSILGKTYNLHLYAQHLVNRSENSHKQHKYPYSVSLH</sequence>
<dbReference type="Proteomes" id="UP000077278">
    <property type="component" value="Unassembled WGS sequence"/>
</dbReference>